<feature type="transmembrane region" description="Helical" evidence="1">
    <location>
        <begin position="20"/>
        <end position="43"/>
    </location>
</feature>
<evidence type="ECO:0000313" key="3">
    <source>
        <dbReference type="Proteomes" id="UP000516314"/>
    </source>
</evidence>
<name>A0A7G2E1S4_ARATH</name>
<organism evidence="2 3">
    <name type="scientific">Arabidopsis thaliana</name>
    <name type="common">Mouse-ear cress</name>
    <dbReference type="NCBI Taxonomy" id="3702"/>
    <lineage>
        <taxon>Eukaryota</taxon>
        <taxon>Viridiplantae</taxon>
        <taxon>Streptophyta</taxon>
        <taxon>Embryophyta</taxon>
        <taxon>Tracheophyta</taxon>
        <taxon>Spermatophyta</taxon>
        <taxon>Magnoliopsida</taxon>
        <taxon>eudicotyledons</taxon>
        <taxon>Gunneridae</taxon>
        <taxon>Pentapetalae</taxon>
        <taxon>rosids</taxon>
        <taxon>malvids</taxon>
        <taxon>Brassicales</taxon>
        <taxon>Brassicaceae</taxon>
        <taxon>Camelineae</taxon>
        <taxon>Arabidopsis</taxon>
    </lineage>
</organism>
<protein>
    <submittedName>
        <fullName evidence="2">(thale cress) hypothetical protein</fullName>
    </submittedName>
</protein>
<reference evidence="2 3" key="1">
    <citation type="submission" date="2020-09" db="EMBL/GenBank/DDBJ databases">
        <authorList>
            <person name="Ashkenazy H."/>
        </authorList>
    </citation>
    <scope>NUCLEOTIDE SEQUENCE [LARGE SCALE GENOMIC DNA]</scope>
    <source>
        <strain evidence="3">cv. Cdm-0</strain>
    </source>
</reference>
<evidence type="ECO:0000313" key="2">
    <source>
        <dbReference type="EMBL" id="CAD5315893.1"/>
    </source>
</evidence>
<keyword evidence="1" id="KW-0472">Membrane</keyword>
<proteinExistence type="predicted"/>
<dbReference type="AlphaFoldDB" id="A0A7G2E1S4"/>
<keyword evidence="1" id="KW-1133">Transmembrane helix</keyword>
<gene>
    <name evidence="2" type="ORF">AT9943_LOCUS4238</name>
</gene>
<accession>A0A7G2E1S4</accession>
<evidence type="ECO:0000256" key="1">
    <source>
        <dbReference type="SAM" id="Phobius"/>
    </source>
</evidence>
<dbReference type="Proteomes" id="UP000516314">
    <property type="component" value="Chromosome 1"/>
</dbReference>
<sequence>MVTSVWSEVGGAELLCDLVFLVGLYFSFSAIHSVFSLGLSSWLKNCGVVY</sequence>
<keyword evidence="1" id="KW-0812">Transmembrane</keyword>
<dbReference type="EMBL" id="LR881466">
    <property type="protein sequence ID" value="CAD5315893.1"/>
    <property type="molecule type" value="Genomic_DNA"/>
</dbReference>